<dbReference type="RefSeq" id="XP_018280336.1">
    <property type="nucleotide sequence ID" value="XM_018426523.1"/>
</dbReference>
<feature type="transmembrane region" description="Helical" evidence="9">
    <location>
        <begin position="169"/>
        <end position="188"/>
    </location>
</feature>
<dbReference type="GO" id="GO:0018279">
    <property type="term" value="P:protein N-linked glycosylation via asparagine"/>
    <property type="evidence" value="ECO:0007669"/>
    <property type="project" value="TreeGrafter"/>
</dbReference>
<feature type="chain" id="PRO_5005245615" evidence="10">
    <location>
        <begin position="17"/>
        <end position="315"/>
    </location>
</feature>
<dbReference type="Proteomes" id="UP000053611">
    <property type="component" value="Unassembled WGS sequence"/>
</dbReference>
<dbReference type="GO" id="GO:0016740">
    <property type="term" value="F:transferase activity"/>
    <property type="evidence" value="ECO:0007669"/>
    <property type="project" value="UniProtKB-KW"/>
</dbReference>
<dbReference type="AlphaFoldDB" id="A0A0J0XRZ0"/>
<accession>A0A0J0XRZ0</accession>
<keyword evidence="12" id="KW-1185">Reference proteome</keyword>
<feature type="transmembrane region" description="Helical" evidence="9">
    <location>
        <begin position="200"/>
        <end position="219"/>
    </location>
</feature>
<keyword evidence="6" id="KW-0256">Endoplasmic reticulum</keyword>
<proteinExistence type="inferred from homology"/>
<keyword evidence="7 9" id="KW-1133">Transmembrane helix</keyword>
<reference evidence="11 12" key="1">
    <citation type="submission" date="2015-03" db="EMBL/GenBank/DDBJ databases">
        <title>Genomics and transcriptomics of the oil-accumulating basidiomycete yeast T. oleaginosus allow insights into substrate utilization and the diverse evolutionary trajectories of mating systems in fungi.</title>
        <authorList>
            <consortium name="DOE Joint Genome Institute"/>
            <person name="Kourist R."/>
            <person name="Kracht O."/>
            <person name="Bracharz F."/>
            <person name="Lipzen A."/>
            <person name="Nolan M."/>
            <person name="Ohm R."/>
            <person name="Grigoriev I."/>
            <person name="Sun S."/>
            <person name="Heitman J."/>
            <person name="Bruck T."/>
            <person name="Nowrousian M."/>
        </authorList>
    </citation>
    <scope>NUCLEOTIDE SEQUENCE [LARGE SCALE GENOMIC DNA]</scope>
    <source>
        <strain evidence="11 12">IBC0246</strain>
    </source>
</reference>
<dbReference type="EMBL" id="KQ087191">
    <property type="protein sequence ID" value="KLT43845.1"/>
    <property type="molecule type" value="Genomic_DNA"/>
</dbReference>
<dbReference type="PANTHER" id="PTHR12692:SF0">
    <property type="entry name" value="GH11935P"/>
    <property type="match status" value="1"/>
</dbReference>
<evidence type="ECO:0000313" key="11">
    <source>
        <dbReference type="EMBL" id="KLT43845.1"/>
    </source>
</evidence>
<dbReference type="Pfam" id="PF04756">
    <property type="entry name" value="OST3_OST6"/>
    <property type="match status" value="1"/>
</dbReference>
<evidence type="ECO:0000256" key="7">
    <source>
        <dbReference type="ARBA" id="ARBA00022989"/>
    </source>
</evidence>
<comment type="function">
    <text evidence="1">Subunit of the oligosaccharyl transferase (OST) complex that catalyzes the initial transfer of a defined glycan (Glc(3)Man(9)GlcNAc(2) in eukaryotes) from the lipid carrier dolichol-pyrophosphate to an asparagine residue within an Asn-X-Ser/Thr consensus motif in nascent polypeptide chains, the first step in protein N-glycosylation. N-glycosylation occurs cotranslationally and the complex associates with the Sec61 complex at the channel-forming translocon complex that mediates protein translocation across the endoplasmic reticulum (ER). All subunits are required for a maximal enzyme activity.</text>
</comment>
<dbReference type="SUPFAM" id="SSF52833">
    <property type="entry name" value="Thioredoxin-like"/>
    <property type="match status" value="1"/>
</dbReference>
<evidence type="ECO:0000256" key="5">
    <source>
        <dbReference type="ARBA" id="ARBA00022729"/>
    </source>
</evidence>
<keyword evidence="8 9" id="KW-0472">Membrane</keyword>
<dbReference type="InterPro" id="IPR021149">
    <property type="entry name" value="OligosaccharylTrfase_OST3/OST6"/>
</dbReference>
<dbReference type="OrthoDB" id="67566at2759"/>
<protein>
    <submittedName>
        <fullName evidence="11">Putative dolichyl-diphosphooligosaccharide-protein glycotransferase</fullName>
    </submittedName>
</protein>
<evidence type="ECO:0000256" key="8">
    <source>
        <dbReference type="ARBA" id="ARBA00023136"/>
    </source>
</evidence>
<evidence type="ECO:0000256" key="9">
    <source>
        <dbReference type="SAM" id="Phobius"/>
    </source>
</evidence>
<dbReference type="InterPro" id="IPR036249">
    <property type="entry name" value="Thioredoxin-like_sf"/>
</dbReference>
<evidence type="ECO:0000256" key="6">
    <source>
        <dbReference type="ARBA" id="ARBA00022824"/>
    </source>
</evidence>
<feature type="transmembrane region" description="Helical" evidence="9">
    <location>
        <begin position="253"/>
        <end position="274"/>
    </location>
</feature>
<dbReference type="Gene3D" id="3.40.30.10">
    <property type="entry name" value="Glutaredoxin"/>
    <property type="match status" value="1"/>
</dbReference>
<evidence type="ECO:0000256" key="1">
    <source>
        <dbReference type="ARBA" id="ARBA00002791"/>
    </source>
</evidence>
<name>A0A0J0XRZ0_9TREE</name>
<dbReference type="CDD" id="cd02947">
    <property type="entry name" value="TRX_family"/>
    <property type="match status" value="1"/>
</dbReference>
<keyword evidence="5 10" id="KW-0732">Signal</keyword>
<comment type="similarity">
    <text evidence="3">Belongs to the OST3/OST6 family.</text>
</comment>
<dbReference type="GO" id="GO:0008250">
    <property type="term" value="C:oligosaccharyltransferase complex"/>
    <property type="evidence" value="ECO:0007669"/>
    <property type="project" value="TreeGrafter"/>
</dbReference>
<gene>
    <name evidence="11" type="ORF">CC85DRAFT_326983</name>
</gene>
<dbReference type="GeneID" id="28987126"/>
<sequence>MRRTLLSLLLLPLSLATDWAAASASARDGVVSLTAETFDELTSPDREWGATIVLTALPAGYKCAPCHDFDPVYRAVARSWRRKPASVRDQHVFAELDFANGQEVFQRLGLTSAPTVFYYPPAAGERKAAKTGAVNFDLNRAGLGVPPLHAWVKSTTPEPFDMYMPKSPVPFILAPLLLAMALYAGYTARAVLLPVLTSRIVWGVATTLLCILFTSGYMWNKIKNAPYVQAGPGGRVSWVAGGYQNQLGLESQVVGALYGVLALTVVVLSVFIPAQSSPAKQRVGTYLWLALLIVLFSLLIRLFKLKNGGYPFGLL</sequence>
<evidence type="ECO:0000313" key="12">
    <source>
        <dbReference type="Proteomes" id="UP000053611"/>
    </source>
</evidence>
<organism evidence="11 12">
    <name type="scientific">Cutaneotrichosporon oleaginosum</name>
    <dbReference type="NCBI Taxonomy" id="879819"/>
    <lineage>
        <taxon>Eukaryota</taxon>
        <taxon>Fungi</taxon>
        <taxon>Dikarya</taxon>
        <taxon>Basidiomycota</taxon>
        <taxon>Agaricomycotina</taxon>
        <taxon>Tremellomycetes</taxon>
        <taxon>Trichosporonales</taxon>
        <taxon>Trichosporonaceae</taxon>
        <taxon>Cutaneotrichosporon</taxon>
    </lineage>
</organism>
<feature type="signal peptide" evidence="10">
    <location>
        <begin position="1"/>
        <end position="16"/>
    </location>
</feature>
<keyword evidence="4 9" id="KW-0812">Transmembrane</keyword>
<dbReference type="STRING" id="879819.A0A0J0XRZ0"/>
<evidence type="ECO:0000256" key="10">
    <source>
        <dbReference type="SAM" id="SignalP"/>
    </source>
</evidence>
<keyword evidence="11" id="KW-0808">Transferase</keyword>
<evidence type="ECO:0000256" key="4">
    <source>
        <dbReference type="ARBA" id="ARBA00022692"/>
    </source>
</evidence>
<evidence type="ECO:0000256" key="2">
    <source>
        <dbReference type="ARBA" id="ARBA00004477"/>
    </source>
</evidence>
<evidence type="ECO:0000256" key="3">
    <source>
        <dbReference type="ARBA" id="ARBA00009561"/>
    </source>
</evidence>
<dbReference type="PANTHER" id="PTHR12692">
    <property type="entry name" value="DOLICHYL-DIPHOSPHOOLIGOSACCHARIDE--PROTEIN GLYCOSYLTRANSFERASE-RELATED"/>
    <property type="match status" value="1"/>
</dbReference>
<comment type="subcellular location">
    <subcellularLocation>
        <location evidence="2">Endoplasmic reticulum membrane</location>
        <topology evidence="2">Multi-pass membrane protein</topology>
    </subcellularLocation>
</comment>
<feature type="transmembrane region" description="Helical" evidence="9">
    <location>
        <begin position="286"/>
        <end position="303"/>
    </location>
</feature>